<accession>A0AA38CGU2</accession>
<dbReference type="AlphaFoldDB" id="A0AA38CGU2"/>
<feature type="compositionally biased region" description="Low complexity" evidence="1">
    <location>
        <begin position="1"/>
        <end position="25"/>
    </location>
</feature>
<evidence type="ECO:0000256" key="1">
    <source>
        <dbReference type="SAM" id="MobiDB-lite"/>
    </source>
</evidence>
<proteinExistence type="predicted"/>
<feature type="compositionally biased region" description="Polar residues" evidence="1">
    <location>
        <begin position="26"/>
        <end position="44"/>
    </location>
</feature>
<keyword evidence="3" id="KW-1185">Reference proteome</keyword>
<feature type="non-terminal residue" evidence="2">
    <location>
        <position position="98"/>
    </location>
</feature>
<comment type="caution">
    <text evidence="2">The sequence shown here is derived from an EMBL/GenBank/DDBJ whole genome shotgun (WGS) entry which is preliminary data.</text>
</comment>
<feature type="non-terminal residue" evidence="2">
    <location>
        <position position="1"/>
    </location>
</feature>
<gene>
    <name evidence="2" type="ORF">KI387_028524</name>
</gene>
<organism evidence="2 3">
    <name type="scientific">Taxus chinensis</name>
    <name type="common">Chinese yew</name>
    <name type="synonym">Taxus wallichiana var. chinensis</name>
    <dbReference type="NCBI Taxonomy" id="29808"/>
    <lineage>
        <taxon>Eukaryota</taxon>
        <taxon>Viridiplantae</taxon>
        <taxon>Streptophyta</taxon>
        <taxon>Embryophyta</taxon>
        <taxon>Tracheophyta</taxon>
        <taxon>Spermatophyta</taxon>
        <taxon>Pinopsida</taxon>
        <taxon>Pinidae</taxon>
        <taxon>Conifers II</taxon>
        <taxon>Cupressales</taxon>
        <taxon>Taxaceae</taxon>
        <taxon>Taxus</taxon>
    </lineage>
</organism>
<evidence type="ECO:0000313" key="3">
    <source>
        <dbReference type="Proteomes" id="UP000824469"/>
    </source>
</evidence>
<protein>
    <submittedName>
        <fullName evidence="2">Uncharacterized protein</fullName>
    </submittedName>
</protein>
<dbReference type="EMBL" id="JAHRHJ020000010">
    <property type="protein sequence ID" value="KAH9296842.1"/>
    <property type="molecule type" value="Genomic_DNA"/>
</dbReference>
<reference evidence="2 3" key="1">
    <citation type="journal article" date="2021" name="Nat. Plants">
        <title>The Taxus genome provides insights into paclitaxel biosynthesis.</title>
        <authorList>
            <person name="Xiong X."/>
            <person name="Gou J."/>
            <person name="Liao Q."/>
            <person name="Li Y."/>
            <person name="Zhou Q."/>
            <person name="Bi G."/>
            <person name="Li C."/>
            <person name="Du R."/>
            <person name="Wang X."/>
            <person name="Sun T."/>
            <person name="Guo L."/>
            <person name="Liang H."/>
            <person name="Lu P."/>
            <person name="Wu Y."/>
            <person name="Zhang Z."/>
            <person name="Ro D.K."/>
            <person name="Shang Y."/>
            <person name="Huang S."/>
            <person name="Yan J."/>
        </authorList>
    </citation>
    <scope>NUCLEOTIDE SEQUENCE [LARGE SCALE GENOMIC DNA]</scope>
    <source>
        <strain evidence="2">Ta-2019</strain>
    </source>
</reference>
<dbReference type="Proteomes" id="UP000824469">
    <property type="component" value="Unassembled WGS sequence"/>
</dbReference>
<name>A0AA38CGU2_TAXCH</name>
<evidence type="ECO:0000313" key="2">
    <source>
        <dbReference type="EMBL" id="KAH9296842.1"/>
    </source>
</evidence>
<feature type="region of interest" description="Disordered" evidence="1">
    <location>
        <begin position="1"/>
        <end position="44"/>
    </location>
</feature>
<sequence length="98" mass="10716">RSTPPSSTPKTSSYTSSSSPTSFSSINHHQTSSKSSTPIGSLSSNQPLMVDQQLILIDLFQNEETIRAFIGAYEDIPIADYEKGFSLDFDASAYCEEK</sequence>